<dbReference type="Pfam" id="PF25772">
    <property type="entry name" value="HEAT_RRP12_N"/>
    <property type="match status" value="1"/>
</dbReference>
<dbReference type="Proteomes" id="UP000053664">
    <property type="component" value="Unassembled WGS sequence"/>
</dbReference>
<dbReference type="PANTHER" id="PTHR48287:SF1">
    <property type="entry name" value="ARM REPEAT SUPERFAMILY PROTEIN"/>
    <property type="match status" value="1"/>
</dbReference>
<keyword evidence="3" id="KW-0539">Nucleus</keyword>
<dbReference type="Pfam" id="PF08161">
    <property type="entry name" value="RRP12_HEAT"/>
    <property type="match status" value="1"/>
</dbReference>
<dbReference type="InterPro" id="IPR012978">
    <property type="entry name" value="HEAT_RRP12"/>
</dbReference>
<dbReference type="GeneID" id="19320064"/>
<comment type="subcellular location">
    <subcellularLocation>
        <location evidence="1">Nucleus</location>
    </subcellularLocation>
</comment>
<dbReference type="PANTHER" id="PTHR48287">
    <property type="entry name" value="ARM REPEAT SUPERFAMILY PROTEIN"/>
    <property type="match status" value="1"/>
</dbReference>
<dbReference type="InterPro" id="IPR052087">
    <property type="entry name" value="RRP12"/>
</dbReference>
<feature type="region of interest" description="Disordered" evidence="4">
    <location>
        <begin position="1310"/>
        <end position="1354"/>
    </location>
</feature>
<evidence type="ECO:0000256" key="4">
    <source>
        <dbReference type="SAM" id="MobiDB-lite"/>
    </source>
</evidence>
<dbReference type="OrthoDB" id="2192888at2759"/>
<feature type="compositionally biased region" description="Basic and acidic residues" evidence="4">
    <location>
        <begin position="1455"/>
        <end position="1473"/>
    </location>
</feature>
<feature type="compositionally biased region" description="Gly residues" evidence="4">
    <location>
        <begin position="1429"/>
        <end position="1444"/>
    </location>
</feature>
<evidence type="ECO:0000256" key="2">
    <source>
        <dbReference type="ARBA" id="ARBA00007690"/>
    </source>
</evidence>
<feature type="domain" description="RRP12 HEAT" evidence="5">
    <location>
        <begin position="469"/>
        <end position="782"/>
    </location>
</feature>
<protein>
    <submittedName>
        <fullName evidence="7">Uncharacterized protein</fullName>
    </submittedName>
</protein>
<proteinExistence type="inferred from homology"/>
<organism evidence="7 8">
    <name type="scientific">Pseudozyma flocculosa PF-1</name>
    <dbReference type="NCBI Taxonomy" id="1277687"/>
    <lineage>
        <taxon>Eukaryota</taxon>
        <taxon>Fungi</taxon>
        <taxon>Dikarya</taxon>
        <taxon>Basidiomycota</taxon>
        <taxon>Ustilaginomycotina</taxon>
        <taxon>Ustilaginomycetes</taxon>
        <taxon>Ustilaginales</taxon>
        <taxon>Ustilaginaceae</taxon>
        <taxon>Pseudozyma</taxon>
    </lineage>
</organism>
<dbReference type="eggNOG" id="KOG1248">
    <property type="taxonomic scope" value="Eukaryota"/>
</dbReference>
<accession>A0A061H397</accession>
<name>A0A061H397_9BASI</name>
<feature type="compositionally biased region" description="Low complexity" evidence="4">
    <location>
        <begin position="1416"/>
        <end position="1428"/>
    </location>
</feature>
<evidence type="ECO:0000259" key="6">
    <source>
        <dbReference type="Pfam" id="PF25772"/>
    </source>
</evidence>
<dbReference type="InterPro" id="IPR011989">
    <property type="entry name" value="ARM-like"/>
</dbReference>
<sequence>MATTEASTTAAGVAADVDVDGLHAALSKIRHHTSSKLDNQRAPAQLLVAIESTLTEQDSSSTTDTAAAATAASSSSLQASKHAVTQRQPAEYFLALDSMLESAQSKQAPATLLPCIIYLLSIVTPYVSAGVVRARLTSIVPPIGAILSKPHPDTHDAATAENYPATLRAALGVLQSILSTFATDPAPLQRDAPLRSCWGAALNLCADTRPKVRRRAQELVCAILPTSSAHFAAAKPKHPLVAPTFDWCILTLSTVADAGSVVSAKSKKAKKQAAAAATAPQYDKKSGKAKEASAAAALRQQRVSEGDNASVGIWTCGFVRQIVNVLPAASVDPLCAVLLRLPGLQNPFLSVAALDVFEAIFKNCRSPALANPSAALLAGPAAAASASQTNSSIGEKTLVHLIGSLRSSGVKPSTTDVQLIPSYLRALEQAIVAYSQFDEGRAAWAIVPEVWSDVFAMALSTKSDASRTSPLVRAAGRDALCALVRYCVPDAAIAEAIRAHRAGSPDKDADAFLQMIQSIEDALGRQSLQYVQSRPEILSILTAVLGRLRHRYMDENEASTGKRQAAAGPLTFHLVKQVADLRAQPNFDHREYADAVISTAVEVCGPRMVLDALPLNLFGESGDGGNGRAWLLPLMRNKITNAELSHFTQFFVPLSERLFNKRAEVQQERPVEAKMWEALTEQVWACFPSYCDMPVDLFAAFTRQFAELLTNVLYTQPGLRPSVCRGLQALVERSEALVHSGADSATLKQAFALDQADGKANVAHLAALAPNLLAVLFNVFSQSPSSSRGYIYECICTYLSIMKDDDIVSTYTKVKGTLEQSLGSLPPKGKSTKEGSGAIPPVPHTMLDLLVALVPFLAKANADGAADLFGFACEDRLLRSHDAGVQKKTYKILSRLVEGSTGRQVLRLGGSGDGSGSAGNRVGELLARLRDSTADVASGAKRDRILLLATLVPNIPADQLHFLPAIIPEAVLATKESNQATRDHAYELLVQMGHKMAAGGTINRGLVAGTAAAAAAAADDDEMEDPSAAAAAAGTVVEASVGEYLTMVAAGMAGATPHMISASITAISRLVYEFKEELPADMLDEMLSTVEVFLQSANREIVKGALGFVKVAIVDYPSSLLDRHLAALIPALMGWSSEHTMHFKPKIRHMFERLLRRFGYDRIHDLCPEENRKVIVNIRKRKERAKRQKNQDGEGGGDAAMSDDDGAAAGPRAPKRSTGNDAFEEVIYGSESELSDDDDDDDVDGEGEGKGKGAAARLQKGGAGKKGAEVGGGGRKARNRRQHEDQAYIMEDDDEPMDLLDRSAAVRITAGNPNAKADRRRKPGQDARRFGLDEATGRMVINASDDEGGGAAPSAAQMLAAADGEGDGDVDVVGAGRAYLEKDRGRDGFTLSRGGAVKFNKNNKRSREQEREMDEAQMAAEDAAEAAARGGGAAKEGSGAGGDKGNASKKRRREKERIGGEFRARKAEGDVMKNGKSPYAYVPLSQVAGKKSKGKGQEIGFTTGKRNKRR</sequence>
<feature type="domain" description="RRP12 N-terminal HEAT" evidence="6">
    <location>
        <begin position="67"/>
        <end position="272"/>
    </location>
</feature>
<evidence type="ECO:0000256" key="1">
    <source>
        <dbReference type="ARBA" id="ARBA00004123"/>
    </source>
</evidence>
<evidence type="ECO:0000256" key="3">
    <source>
        <dbReference type="ARBA" id="ARBA00023242"/>
    </source>
</evidence>
<feature type="region of interest" description="Disordered" evidence="4">
    <location>
        <begin position="1182"/>
        <end position="1296"/>
    </location>
</feature>
<feature type="compositionally biased region" description="Acidic residues" evidence="4">
    <location>
        <begin position="1233"/>
        <end position="1246"/>
    </location>
</feature>
<gene>
    <name evidence="7" type="ORF">PFL1_05983</name>
</gene>
<feature type="compositionally biased region" description="Basic and acidic residues" evidence="4">
    <location>
        <begin position="1323"/>
        <end position="1336"/>
    </location>
</feature>
<dbReference type="SUPFAM" id="SSF48371">
    <property type="entry name" value="ARM repeat"/>
    <property type="match status" value="1"/>
</dbReference>
<dbReference type="InterPro" id="IPR016024">
    <property type="entry name" value="ARM-type_fold"/>
</dbReference>
<comment type="similarity">
    <text evidence="2">Belongs to the RRP12 family.</text>
</comment>
<reference evidence="7 8" key="1">
    <citation type="journal article" date="2013" name="Plant Cell">
        <title>The transition from a phytopathogenic smut ancestor to an anamorphic biocontrol agent deciphered by comparative whole-genome analysis.</title>
        <authorList>
            <person name="Lefebvre F."/>
            <person name="Joly D.L."/>
            <person name="Labbe C."/>
            <person name="Teichmann B."/>
            <person name="Linning R."/>
            <person name="Belzile F."/>
            <person name="Bakkeren G."/>
            <person name="Belanger R.R."/>
        </authorList>
    </citation>
    <scope>NUCLEOTIDE SEQUENCE [LARGE SCALE GENOMIC DNA]</scope>
    <source>
        <strain evidence="7 8">PF-1</strain>
    </source>
</reference>
<dbReference type="InterPro" id="IPR057860">
    <property type="entry name" value="HEAT_RRP12_N"/>
</dbReference>
<feature type="compositionally biased region" description="Gly residues" evidence="4">
    <location>
        <begin position="1261"/>
        <end position="1274"/>
    </location>
</feature>
<dbReference type="RefSeq" id="XP_007881713.1">
    <property type="nucleotide sequence ID" value="XM_007883522.1"/>
</dbReference>
<dbReference type="KEGG" id="pfp:PFL1_05983"/>
<evidence type="ECO:0000313" key="8">
    <source>
        <dbReference type="Proteomes" id="UP000053664"/>
    </source>
</evidence>
<dbReference type="HOGENOM" id="CLU_003753_1_0_1"/>
<evidence type="ECO:0000313" key="7">
    <source>
        <dbReference type="EMBL" id="EPQ26335.1"/>
    </source>
</evidence>
<dbReference type="EMBL" id="KE361645">
    <property type="protein sequence ID" value="EPQ26335.1"/>
    <property type="molecule type" value="Genomic_DNA"/>
</dbReference>
<evidence type="ECO:0000259" key="5">
    <source>
        <dbReference type="Pfam" id="PF08161"/>
    </source>
</evidence>
<feature type="region of interest" description="Disordered" evidence="4">
    <location>
        <begin position="1386"/>
        <end position="1510"/>
    </location>
</feature>
<dbReference type="Gene3D" id="1.25.10.10">
    <property type="entry name" value="Leucine-rich Repeat Variant"/>
    <property type="match status" value="1"/>
</dbReference>
<dbReference type="GO" id="GO:0005634">
    <property type="term" value="C:nucleus"/>
    <property type="evidence" value="ECO:0007669"/>
    <property type="project" value="UniProtKB-SubCell"/>
</dbReference>